<reference evidence="1 2" key="2">
    <citation type="submission" date="2017-10" db="EMBL/GenBank/DDBJ databases">
        <title>Extensive intraspecific genome diversity in a model arbuscular mycorrhizal fungus.</title>
        <authorList>
            <person name="Chen E.C.H."/>
            <person name="Morin E."/>
            <person name="Baudet D."/>
            <person name="Noel J."/>
            <person name="Ndikumana S."/>
            <person name="Charron P."/>
            <person name="St-Onge C."/>
            <person name="Giorgi J."/>
            <person name="Grigoriev I.V."/>
            <person name="Roux C."/>
            <person name="Martin F.M."/>
            <person name="Corradi N."/>
        </authorList>
    </citation>
    <scope>NUCLEOTIDE SEQUENCE [LARGE SCALE GENOMIC DNA]</scope>
    <source>
        <strain evidence="1 2">C2</strain>
    </source>
</reference>
<dbReference type="VEuPathDB" id="FungiDB:RhiirFUN_021209"/>
<evidence type="ECO:0000313" key="2">
    <source>
        <dbReference type="Proteomes" id="UP000233469"/>
    </source>
</evidence>
<protein>
    <submittedName>
        <fullName evidence="1">Uncharacterized protein</fullName>
    </submittedName>
</protein>
<sequence>MKRLNIKRDYHLWVPVVNDATEYIDQLIDNSDTRDKFRRRLQLPFIPPEEPYSFFKHYETNWVHCFANKLLSFFEAPRNPLLNKNSEGWLNCHILTPLIDDCFLTCEEVQVHRGEEMSFASIERKNLSREESERKQYGHKIDILFRIDDTEYFGSETYVDEDSQNSKPISYKQKLLREMKDQLDRLLKKLYFTRETARDIKNIITYETCRYRIGTTWVG</sequence>
<dbReference type="EMBL" id="LLXL01003101">
    <property type="protein sequence ID" value="PKK59324.1"/>
    <property type="molecule type" value="Genomic_DNA"/>
</dbReference>
<comment type="caution">
    <text evidence="1">The sequence shown here is derived from an EMBL/GenBank/DDBJ whole genome shotgun (WGS) entry which is preliminary data.</text>
</comment>
<gene>
    <name evidence="1" type="ORF">RhiirC2_298652</name>
</gene>
<accession>A0A2N1MCH4</accession>
<organism evidence="1 2">
    <name type="scientific">Rhizophagus irregularis</name>
    <dbReference type="NCBI Taxonomy" id="588596"/>
    <lineage>
        <taxon>Eukaryota</taxon>
        <taxon>Fungi</taxon>
        <taxon>Fungi incertae sedis</taxon>
        <taxon>Mucoromycota</taxon>
        <taxon>Glomeromycotina</taxon>
        <taxon>Glomeromycetes</taxon>
        <taxon>Glomerales</taxon>
        <taxon>Glomeraceae</taxon>
        <taxon>Rhizophagus</taxon>
    </lineage>
</organism>
<reference evidence="1 2" key="1">
    <citation type="submission" date="2016-04" db="EMBL/GenBank/DDBJ databases">
        <title>Genome analyses suggest a sexual origin of heterokaryosis in a supposedly ancient asexual fungus.</title>
        <authorList>
            <person name="Ropars J."/>
            <person name="Sedzielewska K."/>
            <person name="Noel J."/>
            <person name="Charron P."/>
            <person name="Farinelli L."/>
            <person name="Marton T."/>
            <person name="Kruger M."/>
            <person name="Pelin A."/>
            <person name="Brachmann A."/>
            <person name="Corradi N."/>
        </authorList>
    </citation>
    <scope>NUCLEOTIDE SEQUENCE [LARGE SCALE GENOMIC DNA]</scope>
    <source>
        <strain evidence="1 2">C2</strain>
    </source>
</reference>
<evidence type="ECO:0000313" key="1">
    <source>
        <dbReference type="EMBL" id="PKK59324.1"/>
    </source>
</evidence>
<dbReference type="VEuPathDB" id="FungiDB:FUN_017997"/>
<name>A0A2N1MCH4_9GLOM</name>
<dbReference type="AlphaFoldDB" id="A0A2N1MCH4"/>
<proteinExistence type="predicted"/>
<dbReference type="Proteomes" id="UP000233469">
    <property type="component" value="Unassembled WGS sequence"/>
</dbReference>